<keyword evidence="2" id="KW-0472">Membrane</keyword>
<proteinExistence type="inferred from homology"/>
<feature type="transmembrane region" description="Helical" evidence="2">
    <location>
        <begin position="124"/>
        <end position="141"/>
    </location>
</feature>
<evidence type="ECO:0000256" key="1">
    <source>
        <dbReference type="ARBA" id="ARBA00005801"/>
    </source>
</evidence>
<dbReference type="KEGG" id="tsh:Tsac_0895"/>
<organism evidence="4 5">
    <name type="scientific">Thermoanaerobacterium saccharolyticum (strain DSM 8691 / JW/SL-YS485)</name>
    <dbReference type="NCBI Taxonomy" id="1094508"/>
    <lineage>
        <taxon>Bacteria</taxon>
        <taxon>Bacillati</taxon>
        <taxon>Bacillota</taxon>
        <taxon>Clostridia</taxon>
        <taxon>Thermoanaerobacterales</taxon>
        <taxon>Thermoanaerobacteraceae</taxon>
        <taxon>Thermoanaerobacterium</taxon>
    </lineage>
</organism>
<comment type="similarity">
    <text evidence="1">Belongs to the peptidase A24 family.</text>
</comment>
<dbReference type="Gene3D" id="1.20.120.1220">
    <property type="match status" value="1"/>
</dbReference>
<dbReference type="EMBL" id="CP003184">
    <property type="protein sequence ID" value="AFK85911.1"/>
    <property type="molecule type" value="Genomic_DNA"/>
</dbReference>
<sequence length="142" mass="16011">MKFLVLSIPVVFLTAYAAYTDIRRREIDDWVSIIIAAYGLGVNLILNQLMLFESLFYAFVIFVSLYLVYLITDGSIGGGDIKLLTALAFYFTDKIVLLLFLSSIIAFIYGIVKGIKEKTYLKTETVFAPAIFAATFIIVYLF</sequence>
<dbReference type="Pfam" id="PF01478">
    <property type="entry name" value="Peptidase_A24"/>
    <property type="match status" value="1"/>
</dbReference>
<feature type="transmembrane region" description="Helical" evidence="2">
    <location>
        <begin position="84"/>
        <end position="112"/>
    </location>
</feature>
<gene>
    <name evidence="4" type="ordered locus">Tsac_0895</name>
</gene>
<keyword evidence="2" id="KW-1133">Transmembrane helix</keyword>
<dbReference type="InterPro" id="IPR050882">
    <property type="entry name" value="Prepilin_peptidase/N-MTase"/>
</dbReference>
<dbReference type="InterPro" id="IPR000045">
    <property type="entry name" value="Prepilin_IV_endopep_pep"/>
</dbReference>
<feature type="domain" description="Prepilin type IV endopeptidase peptidase" evidence="3">
    <location>
        <begin position="11"/>
        <end position="111"/>
    </location>
</feature>
<dbReference type="eggNOG" id="COG1989">
    <property type="taxonomic scope" value="Bacteria"/>
</dbReference>
<dbReference type="RefSeq" id="WP_014757815.1">
    <property type="nucleotide sequence ID" value="NC_017992.1"/>
</dbReference>
<protein>
    <submittedName>
        <fullName evidence="4">Peptidase A24A prepilin type IV</fullName>
    </submittedName>
</protein>
<feature type="transmembrane region" description="Helical" evidence="2">
    <location>
        <begin position="27"/>
        <end position="46"/>
    </location>
</feature>
<accession>I3VTR6</accession>
<reference evidence="4 5" key="1">
    <citation type="journal article" date="2014" name="Appl. Environ. Microbiol.">
        <title>Profile of Secreted Hydrolases, Associated Proteins, and SlpA in Thermoanaerobacterium saccharolyticum during the Degradation of Hemicellulose.</title>
        <authorList>
            <person name="Currie D.H."/>
            <person name="Guss A.M."/>
            <person name="Herring C.D."/>
            <person name="Giannone R.J."/>
            <person name="Johnson C.M."/>
            <person name="Lankford P.K."/>
            <person name="Brown S.D."/>
            <person name="Hettich R.L."/>
            <person name="Lynd L.R."/>
        </authorList>
    </citation>
    <scope>NUCLEOTIDE SEQUENCE [LARGE SCALE GENOMIC DNA]</scope>
    <source>
        <strain evidence="5">DSM 8691 / JW/SL-YS485</strain>
    </source>
</reference>
<evidence type="ECO:0000313" key="4">
    <source>
        <dbReference type="EMBL" id="AFK85911.1"/>
    </source>
</evidence>
<name>I3VTR6_THESW</name>
<dbReference type="Proteomes" id="UP000006178">
    <property type="component" value="Chromosome"/>
</dbReference>
<keyword evidence="5" id="KW-1185">Reference proteome</keyword>
<evidence type="ECO:0000313" key="5">
    <source>
        <dbReference type="Proteomes" id="UP000006178"/>
    </source>
</evidence>
<dbReference type="PATRIC" id="fig|1094508.3.peg.905"/>
<dbReference type="PANTHER" id="PTHR30487:SF0">
    <property type="entry name" value="PREPILIN LEADER PEPTIDASE_N-METHYLTRANSFERASE-RELATED"/>
    <property type="match status" value="1"/>
</dbReference>
<dbReference type="GO" id="GO:0004190">
    <property type="term" value="F:aspartic-type endopeptidase activity"/>
    <property type="evidence" value="ECO:0007669"/>
    <property type="project" value="InterPro"/>
</dbReference>
<dbReference type="BioCyc" id="TSAC1094508:GLMA-902-MONOMER"/>
<evidence type="ECO:0000256" key="2">
    <source>
        <dbReference type="SAM" id="Phobius"/>
    </source>
</evidence>
<dbReference type="GO" id="GO:0005886">
    <property type="term" value="C:plasma membrane"/>
    <property type="evidence" value="ECO:0007669"/>
    <property type="project" value="TreeGrafter"/>
</dbReference>
<dbReference type="GO" id="GO:0006465">
    <property type="term" value="P:signal peptide processing"/>
    <property type="evidence" value="ECO:0007669"/>
    <property type="project" value="TreeGrafter"/>
</dbReference>
<dbReference type="AlphaFoldDB" id="I3VTR6"/>
<dbReference type="PANTHER" id="PTHR30487">
    <property type="entry name" value="TYPE 4 PREPILIN-LIKE PROTEINS LEADER PEPTIDE-PROCESSING ENZYME"/>
    <property type="match status" value="1"/>
</dbReference>
<keyword evidence="2" id="KW-0812">Transmembrane</keyword>
<evidence type="ECO:0000259" key="3">
    <source>
        <dbReference type="Pfam" id="PF01478"/>
    </source>
</evidence>
<feature type="transmembrane region" description="Helical" evidence="2">
    <location>
        <begin position="55"/>
        <end position="72"/>
    </location>
</feature>
<dbReference type="STRING" id="1094508.Tsac_0895"/>